<name>A0A4R3NCF9_9HYPH</name>
<dbReference type="EMBL" id="SMAR01000096">
    <property type="protein sequence ID" value="TCT27245.1"/>
    <property type="molecule type" value="Genomic_DNA"/>
</dbReference>
<keyword evidence="2" id="KW-1185">Reference proteome</keyword>
<comment type="caution">
    <text evidence="1">The sequence shown here is derived from an EMBL/GenBank/DDBJ whole genome shotgun (WGS) entry which is preliminary data.</text>
</comment>
<protein>
    <submittedName>
        <fullName evidence="1">Uncharacterized protein</fullName>
    </submittedName>
</protein>
<dbReference type="OrthoDB" id="7865488at2"/>
<accession>A0A4R3NCF9</accession>
<organism evidence="1 2">
    <name type="scientific">Martelella mediterranea</name>
    <dbReference type="NCBI Taxonomy" id="293089"/>
    <lineage>
        <taxon>Bacteria</taxon>
        <taxon>Pseudomonadati</taxon>
        <taxon>Pseudomonadota</taxon>
        <taxon>Alphaproteobacteria</taxon>
        <taxon>Hyphomicrobiales</taxon>
        <taxon>Aurantimonadaceae</taxon>
        <taxon>Martelella</taxon>
    </lineage>
</organism>
<reference evidence="1 2" key="1">
    <citation type="submission" date="2019-03" db="EMBL/GenBank/DDBJ databases">
        <title>Freshwater and sediment microbial communities from various areas in North America, analyzing microbe dynamics in response to fracking.</title>
        <authorList>
            <person name="Lamendella R."/>
        </authorList>
    </citation>
    <scope>NUCLEOTIDE SEQUENCE [LARGE SCALE GENOMIC DNA]</scope>
    <source>
        <strain evidence="1 2">175.2</strain>
    </source>
</reference>
<dbReference type="AlphaFoldDB" id="A0A4R3NCF9"/>
<evidence type="ECO:0000313" key="1">
    <source>
        <dbReference type="EMBL" id="TCT27245.1"/>
    </source>
</evidence>
<gene>
    <name evidence="1" type="ORF">EDC90_10962</name>
</gene>
<evidence type="ECO:0000313" key="2">
    <source>
        <dbReference type="Proteomes" id="UP000295097"/>
    </source>
</evidence>
<dbReference type="RefSeq" id="WP_132314397.1">
    <property type="nucleotide sequence ID" value="NZ_SMAR01000096.1"/>
</dbReference>
<dbReference type="Proteomes" id="UP000295097">
    <property type="component" value="Unassembled WGS sequence"/>
</dbReference>
<proteinExistence type="predicted"/>
<sequence>MAIHAPITPNAADEDLYSPSTLTSSPISLLFAAMLLRLEVFIETEHEIDGVARVFDPACAAWLHDAENALDRLTDAVAALRLLPKLSEGDDVLLHFTGILSGLIGAQTPNEAAIARVKAVCLPDLLQFTAKTFEGHRAFRLVQQGTCLIEALQTLELFREAHDAGNEPSLNTEPTFSG</sequence>